<evidence type="ECO:0000256" key="3">
    <source>
        <dbReference type="ARBA" id="ARBA00022729"/>
    </source>
</evidence>
<protein>
    <recommendedName>
        <fullName evidence="6">C1q domain-containing protein</fullName>
    </recommendedName>
</protein>
<feature type="compositionally biased region" description="Pro residues" evidence="4">
    <location>
        <begin position="168"/>
        <end position="182"/>
    </location>
</feature>
<sequence length="429" mass="45776">MDSKLIWFLTSFLLLTEAHKGKGKGKGKSSPFPFDDSSYQGGLPEASPFSCYTCTNAWNNIECNREGIRVCENDDQACYMEYYDGKRGTITKRCIDRSECDDPHSRNVEWTKVGEKHTFCCLSSGCNVNDTPSLFPWLPHPPSFPPWPPHPPSFPPWPPHPSTFPPWPPAPPSPPPCPPGPIRPKGEKGERGLPGLKGAKGAPGPIGHPGVPGRPGETGIGIQGPKGDLGLPGPRGPKGDQTVLDPDDLIKGDKGEPGLPGVPGSRGPKGDTGKCQCEQNQLVVVFTVTASDVEPSDVYTDVRIQGVITNITTSGGAPALGGLHPEIMTFTVPFDGLYSFHVTSIANGNGASPMVLFRNGEQIMTTARSDKSAVGAYPLGTNHVILGLVRGDLVSLKTRPHNSFLSSFLGFYSPSDVTFTGQLVYAPAQ</sequence>
<dbReference type="PANTHER" id="PTHR15427">
    <property type="entry name" value="EMILIN ELASTIN MICROFIBRIL INTERFACE-LOCATED PROTEIN ELASTIN MICROFIBRIL INTERFACER"/>
    <property type="match status" value="1"/>
</dbReference>
<dbReference type="PANTHER" id="PTHR15427:SF33">
    <property type="entry name" value="COLLAGEN IV NC1 DOMAIN-CONTAINING PROTEIN"/>
    <property type="match status" value="1"/>
</dbReference>
<dbReference type="Pfam" id="PF01391">
    <property type="entry name" value="Collagen"/>
    <property type="match status" value="1"/>
</dbReference>
<dbReference type="EMBL" id="JAODUP010001155">
    <property type="protein sequence ID" value="KAK2141137.1"/>
    <property type="molecule type" value="Genomic_DNA"/>
</dbReference>
<dbReference type="InterPro" id="IPR008160">
    <property type="entry name" value="Collagen"/>
</dbReference>
<feature type="compositionally biased region" description="Low complexity" evidence="4">
    <location>
        <begin position="193"/>
        <end position="209"/>
    </location>
</feature>
<organism evidence="7 8">
    <name type="scientific">Paralvinella palmiformis</name>
    <dbReference type="NCBI Taxonomy" id="53620"/>
    <lineage>
        <taxon>Eukaryota</taxon>
        <taxon>Metazoa</taxon>
        <taxon>Spiralia</taxon>
        <taxon>Lophotrochozoa</taxon>
        <taxon>Annelida</taxon>
        <taxon>Polychaeta</taxon>
        <taxon>Sedentaria</taxon>
        <taxon>Canalipalpata</taxon>
        <taxon>Terebellida</taxon>
        <taxon>Terebelliformia</taxon>
        <taxon>Alvinellidae</taxon>
        <taxon>Paralvinella</taxon>
    </lineage>
</organism>
<evidence type="ECO:0000256" key="5">
    <source>
        <dbReference type="SAM" id="SignalP"/>
    </source>
</evidence>
<keyword evidence="3 5" id="KW-0732">Signal</keyword>
<evidence type="ECO:0000256" key="2">
    <source>
        <dbReference type="ARBA" id="ARBA00022525"/>
    </source>
</evidence>
<dbReference type="InterPro" id="IPR050392">
    <property type="entry name" value="Collagen/C1q_domain"/>
</dbReference>
<dbReference type="InterPro" id="IPR001073">
    <property type="entry name" value="C1q_dom"/>
</dbReference>
<feature type="region of interest" description="Disordered" evidence="4">
    <location>
        <begin position="168"/>
        <end position="274"/>
    </location>
</feature>
<reference evidence="7" key="1">
    <citation type="journal article" date="2023" name="Mol. Biol. Evol.">
        <title>Third-Generation Sequencing Reveals the Adaptive Role of the Epigenome in Three Deep-Sea Polychaetes.</title>
        <authorList>
            <person name="Perez M."/>
            <person name="Aroh O."/>
            <person name="Sun Y."/>
            <person name="Lan Y."/>
            <person name="Juniper S.K."/>
            <person name="Young C.R."/>
            <person name="Angers B."/>
            <person name="Qian P.Y."/>
        </authorList>
    </citation>
    <scope>NUCLEOTIDE SEQUENCE</scope>
    <source>
        <strain evidence="7">P08H-3</strain>
    </source>
</reference>
<dbReference type="Pfam" id="PF00087">
    <property type="entry name" value="Toxin_TOLIP"/>
    <property type="match status" value="1"/>
</dbReference>
<evidence type="ECO:0000313" key="8">
    <source>
        <dbReference type="Proteomes" id="UP001208570"/>
    </source>
</evidence>
<dbReference type="Gene3D" id="2.60.120.40">
    <property type="match status" value="1"/>
</dbReference>
<comment type="subcellular location">
    <subcellularLocation>
        <location evidence="1">Secreted</location>
    </subcellularLocation>
</comment>
<dbReference type="Proteomes" id="UP001208570">
    <property type="component" value="Unassembled WGS sequence"/>
</dbReference>
<dbReference type="InterPro" id="IPR045860">
    <property type="entry name" value="Snake_toxin-like_sf"/>
</dbReference>
<feature type="chain" id="PRO_5041972154" description="C1q domain-containing protein" evidence="5">
    <location>
        <begin position="19"/>
        <end position="429"/>
    </location>
</feature>
<gene>
    <name evidence="7" type="ORF">LSH36_1155g00004</name>
</gene>
<feature type="signal peptide" evidence="5">
    <location>
        <begin position="1"/>
        <end position="18"/>
    </location>
</feature>
<dbReference type="InterPro" id="IPR035076">
    <property type="entry name" value="Toxin/TOLIP"/>
</dbReference>
<dbReference type="SMART" id="SM00110">
    <property type="entry name" value="C1Q"/>
    <property type="match status" value="1"/>
</dbReference>
<comment type="caution">
    <text evidence="7">The sequence shown here is derived from an EMBL/GenBank/DDBJ whole genome shotgun (WGS) entry which is preliminary data.</text>
</comment>
<proteinExistence type="predicted"/>
<keyword evidence="8" id="KW-1185">Reference proteome</keyword>
<evidence type="ECO:0000259" key="6">
    <source>
        <dbReference type="SMART" id="SM00110"/>
    </source>
</evidence>
<dbReference type="SUPFAM" id="SSF49842">
    <property type="entry name" value="TNF-like"/>
    <property type="match status" value="1"/>
</dbReference>
<dbReference type="InterPro" id="IPR008983">
    <property type="entry name" value="Tumour_necrosis_fac-like_dom"/>
</dbReference>
<name>A0AAD9IV51_9ANNE</name>
<dbReference type="GO" id="GO:0005581">
    <property type="term" value="C:collagen trimer"/>
    <property type="evidence" value="ECO:0007669"/>
    <property type="project" value="UniProtKB-KW"/>
</dbReference>
<evidence type="ECO:0000256" key="1">
    <source>
        <dbReference type="ARBA" id="ARBA00004613"/>
    </source>
</evidence>
<keyword evidence="2" id="KW-0964">Secreted</keyword>
<evidence type="ECO:0000256" key="4">
    <source>
        <dbReference type="SAM" id="MobiDB-lite"/>
    </source>
</evidence>
<evidence type="ECO:0000313" key="7">
    <source>
        <dbReference type="EMBL" id="KAK2141137.1"/>
    </source>
</evidence>
<dbReference type="AlphaFoldDB" id="A0AAD9IV51"/>
<accession>A0AAD9IV51</accession>
<feature type="domain" description="C1q" evidence="6">
    <location>
        <begin position="276"/>
        <end position="427"/>
    </location>
</feature>
<dbReference type="CDD" id="cd00117">
    <property type="entry name" value="TFP"/>
    <property type="match status" value="1"/>
</dbReference>
<dbReference type="SUPFAM" id="SSF57302">
    <property type="entry name" value="Snake toxin-like"/>
    <property type="match status" value="1"/>
</dbReference>